<dbReference type="InterPro" id="IPR004622">
    <property type="entry name" value="DNA_pol_HolB"/>
</dbReference>
<dbReference type="Gene3D" id="3.40.50.300">
    <property type="entry name" value="P-loop containing nucleotide triphosphate hydrolases"/>
    <property type="match status" value="1"/>
</dbReference>
<dbReference type="RefSeq" id="WP_258877010.1">
    <property type="nucleotide sequence ID" value="NZ_CP048914.1"/>
</dbReference>
<dbReference type="GO" id="GO:0003887">
    <property type="term" value="F:DNA-directed DNA polymerase activity"/>
    <property type="evidence" value="ECO:0007669"/>
    <property type="project" value="UniProtKB-EC"/>
</dbReference>
<dbReference type="PANTHER" id="PTHR11669">
    <property type="entry name" value="REPLICATION FACTOR C / DNA POLYMERASE III GAMMA-TAU SUBUNIT"/>
    <property type="match status" value="1"/>
</dbReference>
<evidence type="ECO:0000313" key="1">
    <source>
        <dbReference type="EMBL" id="QMS85229.1"/>
    </source>
</evidence>
<accession>A0A7L7KS31</accession>
<name>A0A7L7KS31_9MOLU</name>
<dbReference type="Pfam" id="PF13177">
    <property type="entry name" value="DNA_pol3_delta2"/>
    <property type="match status" value="1"/>
</dbReference>
<dbReference type="SUPFAM" id="SSF52540">
    <property type="entry name" value="P-loop containing nucleoside triphosphate hydrolases"/>
    <property type="match status" value="1"/>
</dbReference>
<keyword evidence="1" id="KW-0548">Nucleotidyltransferase</keyword>
<dbReference type="InterPro" id="IPR027417">
    <property type="entry name" value="P-loop_NTPase"/>
</dbReference>
<keyword evidence="1" id="KW-0808">Transferase</keyword>
<sequence>MAFDTIKQSQPHVVQLLENSLKKDRLSHAYLFEGEPGTKKFATAIYFAQMLLCKSEDNKPCQTCSNCRRIKQGIHPNVYIVEPIKNTIRKQQIQDLQEEFSKTSIEPGKKIYIIKDIDTINQSAANSLLKFLEEPFPGIHAILTTNNISRMLPTIVSRSQVVQFSSLSNDIIAQELEDAGYDYDTARILSHLSNSVEDGIALASTEYFLDIVDAVKEIYKRMSMPHSSLVLYFNENHSIIYQDKEISVLFLACMTLYQKDLIHFQEGDRAHIVFLQEEEHIAQIANQKSKQRLIKELESMLALQSRINSYINERLAYDNLLLELERR</sequence>
<dbReference type="NCBIfam" id="TIGR00678">
    <property type="entry name" value="holB"/>
    <property type="match status" value="1"/>
</dbReference>
<dbReference type="FunFam" id="3.40.50.300:FF:001255">
    <property type="entry name" value="DNA polymerase III subunit delta"/>
    <property type="match status" value="1"/>
</dbReference>
<proteinExistence type="predicted"/>
<organism evidence="1 2">
    <name type="scientific">Candidatus Xianfuyuplasma coldseepsis</name>
    <dbReference type="NCBI Taxonomy" id="2782163"/>
    <lineage>
        <taxon>Bacteria</taxon>
        <taxon>Bacillati</taxon>
        <taxon>Mycoplasmatota</taxon>
        <taxon>Mollicutes</taxon>
        <taxon>Candidatus Izemoplasmatales</taxon>
        <taxon>Candidatus Izemoplasmataceae</taxon>
        <taxon>Candidatus Xianfuyuplasma</taxon>
    </lineage>
</organism>
<dbReference type="AlphaFoldDB" id="A0A7L7KS31"/>
<dbReference type="KEGG" id="xcl:G4Z02_05530"/>
<gene>
    <name evidence="1" type="primary">holB</name>
    <name evidence="1" type="ORF">G4Z02_05530</name>
</gene>
<dbReference type="Proteomes" id="UP000514720">
    <property type="component" value="Chromosome"/>
</dbReference>
<evidence type="ECO:0000313" key="2">
    <source>
        <dbReference type="Proteomes" id="UP000514720"/>
    </source>
</evidence>
<protein>
    <submittedName>
        <fullName evidence="1">DNA polymerase III subunit delta</fullName>
        <ecNumber evidence="1">2.7.7.7</ecNumber>
    </submittedName>
</protein>
<dbReference type="GO" id="GO:0006261">
    <property type="term" value="P:DNA-templated DNA replication"/>
    <property type="evidence" value="ECO:0007669"/>
    <property type="project" value="TreeGrafter"/>
</dbReference>
<dbReference type="GO" id="GO:0008408">
    <property type="term" value="F:3'-5' exonuclease activity"/>
    <property type="evidence" value="ECO:0007669"/>
    <property type="project" value="InterPro"/>
</dbReference>
<dbReference type="EC" id="2.7.7.7" evidence="1"/>
<reference evidence="1 2" key="1">
    <citation type="submission" date="2020-02" db="EMBL/GenBank/DDBJ databases">
        <authorList>
            <person name="Zheng R.K."/>
            <person name="Sun C.M."/>
        </authorList>
    </citation>
    <scope>NUCLEOTIDE SEQUENCE [LARGE SCALE GENOMIC DNA]</scope>
    <source>
        <strain evidence="2">zrk13</strain>
    </source>
</reference>
<dbReference type="PANTHER" id="PTHR11669:SF8">
    <property type="entry name" value="DNA POLYMERASE III SUBUNIT DELTA"/>
    <property type="match status" value="1"/>
</dbReference>
<keyword evidence="2" id="KW-1185">Reference proteome</keyword>
<dbReference type="InterPro" id="IPR050238">
    <property type="entry name" value="DNA_Rep/Repair_Clamp_Loader"/>
</dbReference>
<dbReference type="EMBL" id="CP048914">
    <property type="protein sequence ID" value="QMS85229.1"/>
    <property type="molecule type" value="Genomic_DNA"/>
</dbReference>